<dbReference type="Gene3D" id="3.30.70.1430">
    <property type="entry name" value="Multidrug efflux transporter AcrB pore domain"/>
    <property type="match status" value="2"/>
</dbReference>
<dbReference type="GO" id="GO:0042910">
    <property type="term" value="F:xenobiotic transmembrane transporter activity"/>
    <property type="evidence" value="ECO:0007669"/>
    <property type="project" value="TreeGrafter"/>
</dbReference>
<feature type="transmembrane region" description="Helical" evidence="2">
    <location>
        <begin position="444"/>
        <end position="464"/>
    </location>
</feature>
<protein>
    <submittedName>
        <fullName evidence="3">HAE1 family hydrophobic/amphiphilic exporter-1</fullName>
    </submittedName>
</protein>
<feature type="transmembrane region" description="Helical" evidence="2">
    <location>
        <begin position="545"/>
        <end position="565"/>
    </location>
</feature>
<keyword evidence="2" id="KW-0472">Membrane</keyword>
<feature type="region of interest" description="Disordered" evidence="1">
    <location>
        <begin position="243"/>
        <end position="266"/>
    </location>
</feature>
<comment type="caution">
    <text evidence="3">The sequence shown here is derived from an EMBL/GenBank/DDBJ whole genome shotgun (WGS) entry which is preliminary data.</text>
</comment>
<evidence type="ECO:0000313" key="4">
    <source>
        <dbReference type="Proteomes" id="UP000321617"/>
    </source>
</evidence>
<dbReference type="EMBL" id="VLLL01000005">
    <property type="protein sequence ID" value="TWJ15994.1"/>
    <property type="molecule type" value="Genomic_DNA"/>
</dbReference>
<feature type="transmembrane region" description="Helical" evidence="2">
    <location>
        <begin position="922"/>
        <end position="947"/>
    </location>
</feature>
<proteinExistence type="predicted"/>
<reference evidence="3 4" key="1">
    <citation type="journal article" date="2013" name="Stand. Genomic Sci.">
        <title>Genomic Encyclopedia of Type Strains, Phase I: The one thousand microbial genomes (KMG-I) project.</title>
        <authorList>
            <person name="Kyrpides N.C."/>
            <person name="Woyke T."/>
            <person name="Eisen J.A."/>
            <person name="Garrity G."/>
            <person name="Lilburn T.G."/>
            <person name="Beck B.J."/>
            <person name="Whitman W.B."/>
            <person name="Hugenholtz P."/>
            <person name="Klenk H.P."/>
        </authorList>
    </citation>
    <scope>NUCLEOTIDE SEQUENCE [LARGE SCALE GENOMIC DNA]</scope>
    <source>
        <strain evidence="3 4">DSM 45044</strain>
    </source>
</reference>
<dbReference type="Gene3D" id="3.30.70.1440">
    <property type="entry name" value="Multidrug efflux transporter AcrB pore domain"/>
    <property type="match status" value="1"/>
</dbReference>
<feature type="transmembrane region" description="Helical" evidence="2">
    <location>
        <begin position="870"/>
        <end position="889"/>
    </location>
</feature>
<dbReference type="Gene3D" id="1.20.1640.10">
    <property type="entry name" value="Multidrug efflux transporter AcrB transmembrane domain"/>
    <property type="match status" value="2"/>
</dbReference>
<feature type="region of interest" description="Disordered" evidence="1">
    <location>
        <begin position="1036"/>
        <end position="1059"/>
    </location>
</feature>
<feature type="compositionally biased region" description="Acidic residues" evidence="1">
    <location>
        <begin position="1043"/>
        <end position="1053"/>
    </location>
</feature>
<dbReference type="SUPFAM" id="SSF82866">
    <property type="entry name" value="Multidrug efflux transporter AcrB transmembrane domain"/>
    <property type="match status" value="2"/>
</dbReference>
<dbReference type="Gene3D" id="3.30.2090.10">
    <property type="entry name" value="Multidrug efflux transporter AcrB TolC docking domain, DN and DC subdomains"/>
    <property type="match status" value="2"/>
</dbReference>
<dbReference type="RefSeq" id="WP_147135633.1">
    <property type="nucleotide sequence ID" value="NZ_BAABIJ010000001.1"/>
</dbReference>
<feature type="transmembrane region" description="Helical" evidence="2">
    <location>
        <begin position="399"/>
        <end position="423"/>
    </location>
</feature>
<feature type="transmembrane region" description="Helical" evidence="2">
    <location>
        <begin position="896"/>
        <end position="916"/>
    </location>
</feature>
<dbReference type="SUPFAM" id="SSF82693">
    <property type="entry name" value="Multidrug efflux transporter AcrB pore domain, PN1, PN2, PC1 and PC2 subdomains"/>
    <property type="match status" value="2"/>
</dbReference>
<feature type="transmembrane region" description="Helical" evidence="2">
    <location>
        <begin position="351"/>
        <end position="369"/>
    </location>
</feature>
<dbReference type="InterPro" id="IPR001036">
    <property type="entry name" value="Acrflvin-R"/>
</dbReference>
<feature type="transmembrane region" description="Helical" evidence="2">
    <location>
        <begin position="376"/>
        <end position="393"/>
    </location>
</feature>
<dbReference type="GO" id="GO:0005886">
    <property type="term" value="C:plasma membrane"/>
    <property type="evidence" value="ECO:0007669"/>
    <property type="project" value="TreeGrafter"/>
</dbReference>
<feature type="transmembrane region" description="Helical" evidence="2">
    <location>
        <begin position="476"/>
        <end position="503"/>
    </location>
</feature>
<dbReference type="OrthoDB" id="3306666at2"/>
<sequence length="1059" mass="109631">MTALARLSLANRSLVIMIALVLSGVGVFAIPQLNQQLLPSLSLPMVSVVATYPGASPEIVEQQVTEPIEAAIQGLDGVEEITSTSAEGLANIRVSFDYDMDTEKITGDIESAVGEIESRLPADTDPRVVAGSTDDLPIMALAVSGGEDEAALKEALETSVVPELEGIADVKDVAVTGAREERVVITPDAAEMAAAGVSPATVIEALRSNGVAMPAGSVVEDGRELTVQVGAQLTSLEDIESIHLTPSAPPSSGQQPGQTPPAAPEPVALGDVATVELVTEDATAVTRTNGEPSLGLSITMLGDGNAVAISHEVRDLLPDLTAQVGADAEMTVIFDQAPYVERSIEDLTTEGALGLIFAVIVIMVFLLSLRSTLVTAVSIPLSVVIALISLWVGDYSLNMLTLGALTISIGRVVDDSIVVLENIKRHLGYGEAKSDAVVNGVREVAGAVTSSTLTTVAVFLPIALVGGMVGELFSSFAVTVTVALLASLLVSLTVIPVLAYWFLRAPRGDAAEREAVRREAEAKELRSPLQRMYVPVLRFATRYKLVTVLIGLVVLGGTMALAPNLKTNFLDSSGQDTTAISQTLPTGTDLATTDAAAAEIEQVLADTEGVAAYQVNIGSGNPMFGGMGGNSHKANFNVTLETDADASVVEEELRDRIGELSDVGEVVVGMQAGAEAMGGNGIEVIVQGGDAESLAEATALVESAMSDITELRDVSSNLADAAPRIEVTVDRQAAAEAGLSEAAIGQYVAQAFQGAPVGEIAIDGTTNQIVLSSGDAPADVSEIEELRLATATGMVELSDVAEVAVVDGPTEISRIDGERSAAVTAGVDPNDLGAVSGTLTERLAELDLPAGTDYRVGGSSADQQEAFADLGLAMAVAVALVFMIMVATFRSFVQPLILLVSIPFAATGALGLLLVTDTPLGVPAMIGLLMLIGIVVTNAIVLIDLINQYRAQGMGIQEAVIAGGRRRLRPILMTAIATIFALIPMAIGLTGSGGFIAQDLAIVVIGGLVSSTLLTLLLVPTLYAVVERTKERFRRKPVAPAAAEEDVTEEETAPEPVKV</sequence>
<dbReference type="Pfam" id="PF00873">
    <property type="entry name" value="ACR_tran"/>
    <property type="match status" value="1"/>
</dbReference>
<feature type="transmembrane region" description="Helical" evidence="2">
    <location>
        <begin position="1001"/>
        <end position="1026"/>
    </location>
</feature>
<dbReference type="PANTHER" id="PTHR32063:SF0">
    <property type="entry name" value="SWARMING MOTILITY PROTEIN SWRC"/>
    <property type="match status" value="1"/>
</dbReference>
<keyword evidence="4" id="KW-1185">Reference proteome</keyword>
<feature type="transmembrane region" description="Helical" evidence="2">
    <location>
        <begin position="968"/>
        <end position="989"/>
    </location>
</feature>
<dbReference type="PANTHER" id="PTHR32063">
    <property type="match status" value="1"/>
</dbReference>
<dbReference type="InterPro" id="IPR027463">
    <property type="entry name" value="AcrB_DN_DC_subdom"/>
</dbReference>
<name>A0A562VDN9_9ACTN</name>
<dbReference type="PRINTS" id="PR00702">
    <property type="entry name" value="ACRIFLAVINRP"/>
</dbReference>
<evidence type="ECO:0000256" key="2">
    <source>
        <dbReference type="SAM" id="Phobius"/>
    </source>
</evidence>
<keyword evidence="2" id="KW-1133">Transmembrane helix</keyword>
<dbReference type="Proteomes" id="UP000321617">
    <property type="component" value="Unassembled WGS sequence"/>
</dbReference>
<dbReference type="Gene3D" id="3.30.70.1320">
    <property type="entry name" value="Multidrug efflux transporter AcrB pore domain like"/>
    <property type="match status" value="1"/>
</dbReference>
<dbReference type="SUPFAM" id="SSF82714">
    <property type="entry name" value="Multidrug efflux transporter AcrB TolC docking domain, DN and DC subdomains"/>
    <property type="match status" value="2"/>
</dbReference>
<gene>
    <name evidence="3" type="ORF">LX16_1714</name>
</gene>
<evidence type="ECO:0000313" key="3">
    <source>
        <dbReference type="EMBL" id="TWJ15994.1"/>
    </source>
</evidence>
<accession>A0A562VDN9</accession>
<dbReference type="AlphaFoldDB" id="A0A562VDN9"/>
<organism evidence="3 4">
    <name type="scientific">Stackebrandtia albiflava</name>
    <dbReference type="NCBI Taxonomy" id="406432"/>
    <lineage>
        <taxon>Bacteria</taxon>
        <taxon>Bacillati</taxon>
        <taxon>Actinomycetota</taxon>
        <taxon>Actinomycetes</taxon>
        <taxon>Glycomycetales</taxon>
        <taxon>Glycomycetaceae</taxon>
        <taxon>Stackebrandtia</taxon>
    </lineage>
</organism>
<keyword evidence="2" id="KW-0812">Transmembrane</keyword>
<evidence type="ECO:0000256" key="1">
    <source>
        <dbReference type="SAM" id="MobiDB-lite"/>
    </source>
</evidence>